<organism evidence="1">
    <name type="scientific">Pseudomonas phage Pyxpy01</name>
    <dbReference type="NCBI Taxonomy" id="3138546"/>
    <lineage>
        <taxon>Viruses</taxon>
    </lineage>
</organism>
<proteinExistence type="predicted"/>
<name>A0AAU6VZ13_9VIRU</name>
<reference evidence="1" key="1">
    <citation type="journal article" date="2024" name="J. Gen. Virol.">
        <title>Novel phages of Pseudomonas syringae unveil numerous potential auxiliary metabolic genes.</title>
        <authorList>
            <person name="Feltin C."/>
            <person name="Garneau J.R."/>
            <person name="Morris C.E."/>
            <person name="Berard A."/>
            <person name="Torres-Barcelo C."/>
        </authorList>
    </citation>
    <scope>NUCLEOTIDE SEQUENCE</scope>
</reference>
<dbReference type="EMBL" id="PP179310">
    <property type="protein sequence ID" value="XAI69421.1"/>
    <property type="molecule type" value="Genomic_DNA"/>
</dbReference>
<evidence type="ECO:0000313" key="1">
    <source>
        <dbReference type="EMBL" id="XAI69421.1"/>
    </source>
</evidence>
<sequence length="158" mass="17134">MLNVTSLTHPTMIAKIRQGLKCAALGKGHEMGGHDHRVYVANSKGHNIMRINWIGGGKFVAYGGAGWGRTDITDIVKEALRRANVKTTDTPFIPDNIGPRGGVTQKHIKNFLACVLGVACMLGNPSELAQYMPNPQAMHQACANAPQMLICEKMLEKV</sequence>
<gene>
    <name evidence="1" type="ORF">Pyxpy01_00123</name>
</gene>
<accession>A0AAU6VZ13</accession>
<protein>
    <submittedName>
        <fullName evidence="1">Uncharacterized protein</fullName>
    </submittedName>
</protein>